<dbReference type="Pfam" id="PF13193">
    <property type="entry name" value="AMP-binding_C"/>
    <property type="match status" value="1"/>
</dbReference>
<proteinExistence type="predicted"/>
<evidence type="ECO:0000313" key="3">
    <source>
        <dbReference type="EMBL" id="GAA1984646.1"/>
    </source>
</evidence>
<protein>
    <submittedName>
        <fullName evidence="3">Acyl-CoA synthetase</fullName>
    </submittedName>
</protein>
<keyword evidence="4" id="KW-1185">Reference proteome</keyword>
<dbReference type="Gene3D" id="3.30.300.30">
    <property type="match status" value="1"/>
</dbReference>
<evidence type="ECO:0000259" key="2">
    <source>
        <dbReference type="Pfam" id="PF13193"/>
    </source>
</evidence>
<reference evidence="4" key="1">
    <citation type="journal article" date="2019" name="Int. J. Syst. Evol. Microbiol.">
        <title>The Global Catalogue of Microorganisms (GCM) 10K type strain sequencing project: providing services to taxonomists for standard genome sequencing and annotation.</title>
        <authorList>
            <consortium name="The Broad Institute Genomics Platform"/>
            <consortium name="The Broad Institute Genome Sequencing Center for Infectious Disease"/>
            <person name="Wu L."/>
            <person name="Ma J."/>
        </authorList>
    </citation>
    <scope>NUCLEOTIDE SEQUENCE [LARGE SCALE GENOMIC DNA]</scope>
    <source>
        <strain evidence="4">JCM 16013</strain>
    </source>
</reference>
<dbReference type="PANTHER" id="PTHR43767:SF12">
    <property type="entry name" value="AMP-DEPENDENT SYNTHETASE AND LIGASE"/>
    <property type="match status" value="1"/>
</dbReference>
<dbReference type="Gene3D" id="3.40.50.12780">
    <property type="entry name" value="N-terminal domain of ligase-like"/>
    <property type="match status" value="1"/>
</dbReference>
<dbReference type="Proteomes" id="UP001499854">
    <property type="component" value="Unassembled WGS sequence"/>
</dbReference>
<dbReference type="CDD" id="cd04433">
    <property type="entry name" value="AFD_class_I"/>
    <property type="match status" value="1"/>
</dbReference>
<dbReference type="SUPFAM" id="SSF56801">
    <property type="entry name" value="Acetyl-CoA synthetase-like"/>
    <property type="match status" value="1"/>
</dbReference>
<dbReference type="InterPro" id="IPR000873">
    <property type="entry name" value="AMP-dep_synth/lig_dom"/>
</dbReference>
<sequence>MAAGIQIPTDPGWVDEVLLAGPDDQVCLVLGAPVDRAALRTLVAQRQAVLAGAGLRAGGSVALCLPPSLAFIANLLAAWRIGARAALLDHRLTAFEVDQALERLAPELVVSVAQAGGGALRAFQEVREKVVAHPGGRPSDTPHALVQLSSGSTGPSKAIGRSASDLIAEIDRYLKIDGVPRGGERIVSMASMVHVLGLVGGLLYGLHAGVQLVLPERMTAEAILAAVAAGPEPTTLLGVPFHIELLAAVAEPPRLPQLTGMTTGGELVRAQVHDAFVDRYGIRLGNMYGMTELGVIGTDLFGAHRPAVAPAPGVTVREQDGELHIAMEHSPYVGLVDPARWSDGWLHTKDAGSVDAGTGLVRVRGRRDSQVSVGGLKVDLSEVEHTLAGLPGVAGAVVVYGKAIEAYVVLEESADLDAVQERLFERVAAYKRPRAWHVVDKLPRTATGKLVRDQGVLAGVPSNGRN</sequence>
<gene>
    <name evidence="3" type="ORF">GCM10009838_53320</name>
</gene>
<dbReference type="RefSeq" id="WP_344659855.1">
    <property type="nucleotide sequence ID" value="NZ_BAAAQM010000033.1"/>
</dbReference>
<dbReference type="EMBL" id="BAAAQM010000033">
    <property type="protein sequence ID" value="GAA1984646.1"/>
    <property type="molecule type" value="Genomic_DNA"/>
</dbReference>
<dbReference type="InterPro" id="IPR025110">
    <property type="entry name" value="AMP-bd_C"/>
</dbReference>
<dbReference type="InterPro" id="IPR042099">
    <property type="entry name" value="ANL_N_sf"/>
</dbReference>
<evidence type="ECO:0000259" key="1">
    <source>
        <dbReference type="Pfam" id="PF00501"/>
    </source>
</evidence>
<name>A0ABP5DT24_9ACTN</name>
<dbReference type="InterPro" id="IPR045851">
    <property type="entry name" value="AMP-bd_C_sf"/>
</dbReference>
<accession>A0ABP5DT24</accession>
<comment type="caution">
    <text evidence="3">The sequence shown here is derived from an EMBL/GenBank/DDBJ whole genome shotgun (WGS) entry which is preliminary data.</text>
</comment>
<evidence type="ECO:0000313" key="4">
    <source>
        <dbReference type="Proteomes" id="UP001499854"/>
    </source>
</evidence>
<feature type="domain" description="AMP-dependent synthetase/ligase" evidence="1">
    <location>
        <begin position="39"/>
        <end position="313"/>
    </location>
</feature>
<dbReference type="PANTHER" id="PTHR43767">
    <property type="entry name" value="LONG-CHAIN-FATTY-ACID--COA LIGASE"/>
    <property type="match status" value="1"/>
</dbReference>
<dbReference type="Pfam" id="PF00501">
    <property type="entry name" value="AMP-binding"/>
    <property type="match status" value="1"/>
</dbReference>
<feature type="domain" description="AMP-binding enzyme C-terminal" evidence="2">
    <location>
        <begin position="382"/>
        <end position="449"/>
    </location>
</feature>
<organism evidence="3 4">
    <name type="scientific">Catenulispora subtropica</name>
    <dbReference type="NCBI Taxonomy" id="450798"/>
    <lineage>
        <taxon>Bacteria</taxon>
        <taxon>Bacillati</taxon>
        <taxon>Actinomycetota</taxon>
        <taxon>Actinomycetes</taxon>
        <taxon>Catenulisporales</taxon>
        <taxon>Catenulisporaceae</taxon>
        <taxon>Catenulispora</taxon>
    </lineage>
</organism>
<dbReference type="InterPro" id="IPR050237">
    <property type="entry name" value="ATP-dep_AMP-bd_enzyme"/>
</dbReference>